<accession>A0A6C0J097</accession>
<proteinExistence type="predicted"/>
<evidence type="ECO:0000256" key="1">
    <source>
        <dbReference type="SAM" id="MobiDB-lite"/>
    </source>
</evidence>
<dbReference type="EMBL" id="MN740292">
    <property type="protein sequence ID" value="QHT98279.1"/>
    <property type="molecule type" value="Genomic_DNA"/>
</dbReference>
<protein>
    <submittedName>
        <fullName evidence="2">Uncharacterized protein</fullName>
    </submittedName>
</protein>
<sequence length="144" mass="16568">MALVDKNSDKIPEGDYLELCDTIHELRRQVKPPSFLLDQNQPLMYAPMTDGQPPEWIEDPLPSDPDTAAQRAREQIHQQWRDLNEEIMYPGLNQFLQELHEEWSATDNLEPVEPGAYYPPPTQGMHQHVEDGTTVAEVSMMDID</sequence>
<evidence type="ECO:0000313" key="2">
    <source>
        <dbReference type="EMBL" id="QHT98279.1"/>
    </source>
</evidence>
<name>A0A6C0J097_9ZZZZ</name>
<dbReference type="AlphaFoldDB" id="A0A6C0J097"/>
<reference evidence="2" key="1">
    <citation type="journal article" date="2020" name="Nature">
        <title>Giant virus diversity and host interactions through global metagenomics.</title>
        <authorList>
            <person name="Schulz F."/>
            <person name="Roux S."/>
            <person name="Paez-Espino D."/>
            <person name="Jungbluth S."/>
            <person name="Walsh D.A."/>
            <person name="Denef V.J."/>
            <person name="McMahon K.D."/>
            <person name="Konstantinidis K.T."/>
            <person name="Eloe-Fadrosh E.A."/>
            <person name="Kyrpides N.C."/>
            <person name="Woyke T."/>
        </authorList>
    </citation>
    <scope>NUCLEOTIDE SEQUENCE</scope>
    <source>
        <strain evidence="2">GVMAG-M-3300025652-16</strain>
    </source>
</reference>
<organism evidence="2">
    <name type="scientific">viral metagenome</name>
    <dbReference type="NCBI Taxonomy" id="1070528"/>
    <lineage>
        <taxon>unclassified sequences</taxon>
        <taxon>metagenomes</taxon>
        <taxon>organismal metagenomes</taxon>
    </lineage>
</organism>
<feature type="region of interest" description="Disordered" evidence="1">
    <location>
        <begin position="44"/>
        <end position="74"/>
    </location>
</feature>